<dbReference type="PANTHER" id="PTHR21261:SF15">
    <property type="entry name" value="BEATEN PATH IIIA, ISOFORM D-RELATED"/>
    <property type="match status" value="1"/>
</dbReference>
<dbReference type="Gene3D" id="2.60.40.10">
    <property type="entry name" value="Immunoglobulins"/>
    <property type="match status" value="1"/>
</dbReference>
<evidence type="ECO:0000259" key="2">
    <source>
        <dbReference type="PROSITE" id="PS50835"/>
    </source>
</evidence>
<reference evidence="3" key="1">
    <citation type="submission" date="2015-11" db="EMBL/GenBank/DDBJ databases">
        <title>De novo transcriptome assembly of four potential Pierce s Disease insect vectors from Arizona vineyards.</title>
        <authorList>
            <person name="Tassone E.E."/>
        </authorList>
    </citation>
    <scope>NUCLEOTIDE SEQUENCE</scope>
</reference>
<dbReference type="InterPro" id="IPR013162">
    <property type="entry name" value="CD80_C2-set"/>
</dbReference>
<keyword evidence="1" id="KW-1015">Disulfide bond</keyword>
<evidence type="ECO:0000256" key="1">
    <source>
        <dbReference type="ARBA" id="ARBA00023157"/>
    </source>
</evidence>
<accession>A0A1B6LEG1</accession>
<dbReference type="InterPro" id="IPR007110">
    <property type="entry name" value="Ig-like_dom"/>
</dbReference>
<sequence>MLRYLLGRSCLKTMLSLFIFFLFGLQGSWCVTNVHMNALPSILKVGGNLAINCTYTLENEEVLYTLKYYINGQELYSYIPKDKIPINVYGIVGADGYVVRDNGVLEMNGVKSDGTGWYQCEVTVNSTSATSFVYSTGFDSTSVTVVVEPLNIPSITTQSENYYVGKKLIANCTSRGGFPLASLTWFVDGKEVTYPGSTKQYTVRGGVNSSVSELTLPIVSKHPNGQLQLSCEASQFTLYNASVEVDLKEGIGSSSEILSPFLGSVVTSAVLTAAAMSIAHLRR</sequence>
<feature type="domain" description="Ig-like" evidence="2">
    <location>
        <begin position="153"/>
        <end position="248"/>
    </location>
</feature>
<name>A0A1B6LEG1_9HEMI</name>
<dbReference type="PROSITE" id="PS50835">
    <property type="entry name" value="IG_LIKE"/>
    <property type="match status" value="1"/>
</dbReference>
<dbReference type="SUPFAM" id="SSF48726">
    <property type="entry name" value="Immunoglobulin"/>
    <property type="match status" value="2"/>
</dbReference>
<protein>
    <recommendedName>
        <fullName evidence="2">Ig-like domain-containing protein</fullName>
    </recommendedName>
</protein>
<dbReference type="InterPro" id="IPR013783">
    <property type="entry name" value="Ig-like_fold"/>
</dbReference>
<dbReference type="PANTHER" id="PTHR21261">
    <property type="entry name" value="BEAT PROTEIN"/>
    <property type="match status" value="1"/>
</dbReference>
<evidence type="ECO:0000313" key="3">
    <source>
        <dbReference type="EMBL" id="JAT22082.1"/>
    </source>
</evidence>
<dbReference type="EMBL" id="GEBQ01017895">
    <property type="protein sequence ID" value="JAT22082.1"/>
    <property type="molecule type" value="Transcribed_RNA"/>
</dbReference>
<dbReference type="AlphaFoldDB" id="A0A1B6LEG1"/>
<organism evidence="3">
    <name type="scientific">Graphocephala atropunctata</name>
    <dbReference type="NCBI Taxonomy" id="36148"/>
    <lineage>
        <taxon>Eukaryota</taxon>
        <taxon>Metazoa</taxon>
        <taxon>Ecdysozoa</taxon>
        <taxon>Arthropoda</taxon>
        <taxon>Hexapoda</taxon>
        <taxon>Insecta</taxon>
        <taxon>Pterygota</taxon>
        <taxon>Neoptera</taxon>
        <taxon>Paraneoptera</taxon>
        <taxon>Hemiptera</taxon>
        <taxon>Auchenorrhyncha</taxon>
        <taxon>Membracoidea</taxon>
        <taxon>Cicadellidae</taxon>
        <taxon>Cicadellinae</taxon>
        <taxon>Cicadellini</taxon>
        <taxon>Graphocephala</taxon>
    </lineage>
</organism>
<dbReference type="InterPro" id="IPR036179">
    <property type="entry name" value="Ig-like_dom_sf"/>
</dbReference>
<gene>
    <name evidence="3" type="ORF">g.12367</name>
</gene>
<proteinExistence type="predicted"/>
<dbReference type="Pfam" id="PF08205">
    <property type="entry name" value="C2-set_2"/>
    <property type="match status" value="1"/>
</dbReference>